<organism evidence="1">
    <name type="scientific">marine metagenome</name>
    <dbReference type="NCBI Taxonomy" id="408172"/>
    <lineage>
        <taxon>unclassified sequences</taxon>
        <taxon>metagenomes</taxon>
        <taxon>ecological metagenomes</taxon>
    </lineage>
</organism>
<reference evidence="1" key="1">
    <citation type="submission" date="2018-05" db="EMBL/GenBank/DDBJ databases">
        <authorList>
            <person name="Lanie J.A."/>
            <person name="Ng W.-L."/>
            <person name="Kazmierczak K.M."/>
            <person name="Andrzejewski T.M."/>
            <person name="Davidsen T.M."/>
            <person name="Wayne K.J."/>
            <person name="Tettelin H."/>
            <person name="Glass J.I."/>
            <person name="Rusch D."/>
            <person name="Podicherti R."/>
            <person name="Tsui H.-C.T."/>
            <person name="Winkler M.E."/>
        </authorList>
    </citation>
    <scope>NUCLEOTIDE SEQUENCE</scope>
</reference>
<dbReference type="EMBL" id="UINC01090061">
    <property type="protein sequence ID" value="SVC41670.1"/>
    <property type="molecule type" value="Genomic_DNA"/>
</dbReference>
<sequence>MKNMKTDPLHPLIGHGNALWRIAGQRILLGTFFD</sequence>
<gene>
    <name evidence="1" type="ORF">METZ01_LOCUS294524</name>
</gene>
<proteinExistence type="predicted"/>
<protein>
    <submittedName>
        <fullName evidence="1">Uncharacterized protein</fullName>
    </submittedName>
</protein>
<dbReference type="AlphaFoldDB" id="A0A382LYL7"/>
<name>A0A382LYL7_9ZZZZ</name>
<evidence type="ECO:0000313" key="1">
    <source>
        <dbReference type="EMBL" id="SVC41670.1"/>
    </source>
</evidence>
<accession>A0A382LYL7</accession>